<evidence type="ECO:0000313" key="8">
    <source>
        <dbReference type="EMBL" id="QXJ21815.1"/>
    </source>
</evidence>
<dbReference type="Gene3D" id="1.20.140.10">
    <property type="entry name" value="Butyryl-CoA Dehydrogenase, subunit A, domain 3"/>
    <property type="match status" value="1"/>
</dbReference>
<dbReference type="InterPro" id="IPR036250">
    <property type="entry name" value="AcylCo_DH-like_C"/>
</dbReference>
<keyword evidence="4 5" id="KW-0274">FAD</keyword>
<dbReference type="PANTHER" id="PTHR43884:SF12">
    <property type="entry name" value="ISOVALERYL-COA DEHYDROGENASE, MITOCHONDRIAL-RELATED"/>
    <property type="match status" value="1"/>
</dbReference>
<evidence type="ECO:0000256" key="3">
    <source>
        <dbReference type="ARBA" id="ARBA00022630"/>
    </source>
</evidence>
<dbReference type="InterPro" id="IPR037069">
    <property type="entry name" value="AcylCoA_DH/ox_N_sf"/>
</dbReference>
<keyword evidence="5" id="KW-0560">Oxidoreductase</keyword>
<dbReference type="InterPro" id="IPR009075">
    <property type="entry name" value="AcylCo_DH/oxidase_C"/>
</dbReference>
<evidence type="ECO:0000256" key="1">
    <source>
        <dbReference type="ARBA" id="ARBA00001974"/>
    </source>
</evidence>
<dbReference type="Proteomes" id="UP001049518">
    <property type="component" value="Chromosome"/>
</dbReference>
<dbReference type="Pfam" id="PF00441">
    <property type="entry name" value="Acyl-CoA_dh_1"/>
    <property type="match status" value="1"/>
</dbReference>
<dbReference type="RefSeq" id="WP_231334994.1">
    <property type="nucleotide sequence ID" value="NZ_CP059572.1"/>
</dbReference>
<dbReference type="InterPro" id="IPR046373">
    <property type="entry name" value="Acyl-CoA_Oxase/DH_mid-dom_sf"/>
</dbReference>
<proteinExistence type="inferred from homology"/>
<comment type="similarity">
    <text evidence="2 5">Belongs to the acyl-CoA dehydrogenase family.</text>
</comment>
<dbReference type="EMBL" id="CP059572">
    <property type="protein sequence ID" value="QXJ21815.1"/>
    <property type="molecule type" value="Genomic_DNA"/>
</dbReference>
<sequence length="380" mass="41628">MTALLGHPVTPDDPMGGLREGLEREFRPLADRHTDDRLPLDLLPALVESLEGHGYAMDPTDLVAGALAGEELARVFPSLEGCLMITQGCARYIRQAGPPELRERAVPGLLSGEKIGCIASTEPNHGSNNAAMETRAVLRGDEYVINGRKRWISNGDVSDYAVVLCHADLENGRQGIRPVIVERERSPYRTRDLPKLGLKAFVTSEIVFEDCRVPRENCVGPDGSLRNMQRIFDGLQWSRCRLSLIAVGLARAALDASVGHVRERRQFGRRIGEFQLVQDKIAAMATGIDASRLLIHRALAAVQDGRRADREASMAKAYATEMAVRATSDAIQLHGANGLSPDHPLERHFRDARTLTIAEGTTEIHKLVVARSVLGLSAFQ</sequence>
<dbReference type="SUPFAM" id="SSF56645">
    <property type="entry name" value="Acyl-CoA dehydrogenase NM domain-like"/>
    <property type="match status" value="1"/>
</dbReference>
<gene>
    <name evidence="8" type="ORF">AGRA3207_002714</name>
</gene>
<accession>A0ABX8QSQ3</accession>
<feature type="domain" description="Acyl-CoA oxidase/dehydrogenase middle" evidence="7">
    <location>
        <begin position="117"/>
        <end position="211"/>
    </location>
</feature>
<evidence type="ECO:0000256" key="2">
    <source>
        <dbReference type="ARBA" id="ARBA00009347"/>
    </source>
</evidence>
<keyword evidence="9" id="KW-1185">Reference proteome</keyword>
<dbReference type="PANTHER" id="PTHR43884">
    <property type="entry name" value="ACYL-COA DEHYDROGENASE"/>
    <property type="match status" value="1"/>
</dbReference>
<dbReference type="InterPro" id="IPR006091">
    <property type="entry name" value="Acyl-CoA_Oxase/DH_mid-dom"/>
</dbReference>
<dbReference type="CDD" id="cd00567">
    <property type="entry name" value="ACAD"/>
    <property type="match status" value="1"/>
</dbReference>
<organism evidence="8 9">
    <name type="scientific">Actinomadura graeca</name>
    <dbReference type="NCBI Taxonomy" id="2750812"/>
    <lineage>
        <taxon>Bacteria</taxon>
        <taxon>Bacillati</taxon>
        <taxon>Actinomycetota</taxon>
        <taxon>Actinomycetes</taxon>
        <taxon>Streptosporangiales</taxon>
        <taxon>Thermomonosporaceae</taxon>
        <taxon>Actinomadura</taxon>
    </lineage>
</organism>
<evidence type="ECO:0000256" key="5">
    <source>
        <dbReference type="RuleBase" id="RU362125"/>
    </source>
</evidence>
<evidence type="ECO:0000256" key="4">
    <source>
        <dbReference type="ARBA" id="ARBA00022827"/>
    </source>
</evidence>
<evidence type="ECO:0000313" key="9">
    <source>
        <dbReference type="Proteomes" id="UP001049518"/>
    </source>
</evidence>
<keyword evidence="3 5" id="KW-0285">Flavoprotein</keyword>
<protein>
    <submittedName>
        <fullName evidence="8">Acyl-CoA dehydrogenase family protein</fullName>
    </submittedName>
</protein>
<evidence type="ECO:0000259" key="7">
    <source>
        <dbReference type="Pfam" id="PF02770"/>
    </source>
</evidence>
<evidence type="ECO:0000259" key="6">
    <source>
        <dbReference type="Pfam" id="PF00441"/>
    </source>
</evidence>
<name>A0ABX8QSQ3_9ACTN</name>
<dbReference type="Pfam" id="PF02770">
    <property type="entry name" value="Acyl-CoA_dh_M"/>
    <property type="match status" value="1"/>
</dbReference>
<reference evidence="8" key="1">
    <citation type="submission" date="2020-07" db="EMBL/GenBank/DDBJ databases">
        <authorList>
            <person name="Tarantini F.S."/>
            <person name="Hong K.W."/>
            <person name="Chan K.G."/>
        </authorList>
    </citation>
    <scope>NUCLEOTIDE SEQUENCE</scope>
    <source>
        <strain evidence="8">32-07</strain>
    </source>
</reference>
<dbReference type="InterPro" id="IPR009100">
    <property type="entry name" value="AcylCoA_DH/oxidase_NM_dom_sf"/>
</dbReference>
<feature type="domain" description="Acyl-CoA dehydrogenase/oxidase C-terminal" evidence="6">
    <location>
        <begin position="233"/>
        <end position="374"/>
    </location>
</feature>
<dbReference type="Gene3D" id="1.10.540.10">
    <property type="entry name" value="Acyl-CoA dehydrogenase/oxidase, N-terminal domain"/>
    <property type="match status" value="1"/>
</dbReference>
<comment type="cofactor">
    <cofactor evidence="1 5">
        <name>FAD</name>
        <dbReference type="ChEBI" id="CHEBI:57692"/>
    </cofactor>
</comment>
<dbReference type="Gene3D" id="2.40.110.10">
    <property type="entry name" value="Butyryl-CoA Dehydrogenase, subunit A, domain 2"/>
    <property type="match status" value="1"/>
</dbReference>
<dbReference type="SUPFAM" id="SSF47203">
    <property type="entry name" value="Acyl-CoA dehydrogenase C-terminal domain-like"/>
    <property type="match status" value="1"/>
</dbReference>